<evidence type="ECO:0000256" key="8">
    <source>
        <dbReference type="ARBA" id="ARBA00048372"/>
    </source>
</evidence>
<dbReference type="InterPro" id="IPR016181">
    <property type="entry name" value="Acyl_CoA_acyltransferase"/>
</dbReference>
<evidence type="ECO:0000256" key="5">
    <source>
        <dbReference type="ARBA" id="ARBA00022605"/>
    </source>
</evidence>
<dbReference type="PANTHER" id="PTHR30602">
    <property type="entry name" value="AMINO-ACID ACETYLTRANSFERASE"/>
    <property type="match status" value="1"/>
</dbReference>
<evidence type="ECO:0000259" key="9">
    <source>
        <dbReference type="PROSITE" id="PS51186"/>
    </source>
</evidence>
<dbReference type="Gene3D" id="3.40.1160.10">
    <property type="entry name" value="Acetylglutamate kinase-like"/>
    <property type="match status" value="1"/>
</dbReference>
<dbReference type="AlphaFoldDB" id="A0A397AIV7"/>
<evidence type="ECO:0000313" key="12">
    <source>
        <dbReference type="EMBL" id="RHY79029.1"/>
    </source>
</evidence>
<dbReference type="VEuPathDB" id="FungiDB:H257_03588"/>
<dbReference type="Pfam" id="PF00583">
    <property type="entry name" value="Acetyltransf_1"/>
    <property type="match status" value="1"/>
</dbReference>
<dbReference type="GO" id="GO:0004042">
    <property type="term" value="F:L-glutamate N-acetyltransferase activity"/>
    <property type="evidence" value="ECO:0007669"/>
    <property type="project" value="InterPro"/>
</dbReference>
<dbReference type="NCBIfam" id="NF003641">
    <property type="entry name" value="PRK05279.1"/>
    <property type="match status" value="1"/>
</dbReference>
<dbReference type="EC" id="2.3.1.1" evidence="3"/>
<evidence type="ECO:0000313" key="15">
    <source>
        <dbReference type="Proteomes" id="UP000266196"/>
    </source>
</evidence>
<dbReference type="GO" id="GO:0006526">
    <property type="term" value="P:L-arginine biosynthetic process"/>
    <property type="evidence" value="ECO:0007669"/>
    <property type="project" value="UniProtKB-UniPathway"/>
</dbReference>
<reference evidence="14 15" key="1">
    <citation type="submission" date="2018-08" db="EMBL/GenBank/DDBJ databases">
        <title>Aphanomyces genome sequencing and annotation.</title>
        <authorList>
            <person name="Minardi D."/>
            <person name="Oidtmann B."/>
            <person name="Van Der Giezen M."/>
            <person name="Studholme D.J."/>
        </authorList>
    </citation>
    <scope>NUCLEOTIDE SEQUENCE [LARGE SCALE GENOMIC DNA]</scope>
    <source>
        <strain evidence="12 15">197901</strain>
        <strain evidence="10 14">Kv</strain>
        <strain evidence="13 17">Sv</strain>
        <strain evidence="11 16">Yx</strain>
    </source>
</reference>
<dbReference type="PROSITE" id="PS51186">
    <property type="entry name" value="GNAT"/>
    <property type="match status" value="1"/>
</dbReference>
<dbReference type="InterPro" id="IPR001048">
    <property type="entry name" value="Asp/Glu/Uridylate_kinase"/>
</dbReference>
<keyword evidence="7" id="KW-0012">Acyltransferase</keyword>
<keyword evidence="6" id="KW-0808">Transferase</keyword>
<keyword evidence="5" id="KW-0028">Amino-acid biosynthesis</keyword>
<dbReference type="SUPFAM" id="SSF53633">
    <property type="entry name" value="Carbamate kinase-like"/>
    <property type="match status" value="1"/>
</dbReference>
<evidence type="ECO:0000256" key="4">
    <source>
        <dbReference type="ARBA" id="ARBA00022571"/>
    </source>
</evidence>
<protein>
    <recommendedName>
        <fullName evidence="3">amino-acid N-acetyltransferase</fullName>
        <ecNumber evidence="3">2.3.1.1</ecNumber>
    </recommendedName>
</protein>
<sequence length="517" mass="57470">MKRFLRVPSTIAGYSRRRYTTMGLLMDVPPECLKVTEPSPQDTPKLNSFTEMFRSMSPYINVHRGTTMVIHLCGDLIESPLFPTTMQDIALLNSFGIQIILVAGSRPQIDTRLVHRDIPHVVKRGYRVTDADVLACAMDAAGSVRFRIESALGRGILNAPGDRQTISISSGNYVLAQPVGVRGGVDYKVLTCVSLGLMPHFRSVQFSGEVRRVNDKKINAALDGGDIVLLSDIAYSASGEVFHILSEQIAAKCAVQMNADKLIFLHDGEVMVDVRNHQVVHTLLIRQAQQYLELASLDPTLNPNFISYLKHATKSCISGVKRSHLVSRHTNGALLQELFTRDGEGIMISKEMYEGVRMARSADIPSIMRLIQPMLDDDILVSRSQEQIESNVHMFTVVERDGAIIACCTLQPYESNFAEMACVAVDPAYRKLGKVCRPGNALLGFILRKASAMGVKSLFVLTTRTSHWFMERGFAPAQVTDLPRTKQASIDPTRQSKVYIMDISSRRMVEEKELLLL</sequence>
<dbReference type="EMBL" id="QUTG01008199">
    <property type="protein sequence ID" value="RHY81321.1"/>
    <property type="molecule type" value="Genomic_DNA"/>
</dbReference>
<comment type="caution">
    <text evidence="11">The sequence shown here is derived from an EMBL/GenBank/DDBJ whole genome shotgun (WGS) entry which is preliminary data.</text>
</comment>
<dbReference type="Proteomes" id="UP000285712">
    <property type="component" value="Unassembled WGS sequence"/>
</dbReference>
<dbReference type="Proteomes" id="UP000266239">
    <property type="component" value="Unassembled WGS sequence"/>
</dbReference>
<dbReference type="SUPFAM" id="SSF55729">
    <property type="entry name" value="Acyl-CoA N-acyltransferases (Nat)"/>
    <property type="match status" value="1"/>
</dbReference>
<dbReference type="Proteomes" id="UP000266196">
    <property type="component" value="Unassembled WGS sequence"/>
</dbReference>
<dbReference type="EMBL" id="QUTA01007913">
    <property type="protein sequence ID" value="RHY05391.1"/>
    <property type="molecule type" value="Genomic_DNA"/>
</dbReference>
<evidence type="ECO:0000313" key="17">
    <source>
        <dbReference type="Proteomes" id="UP000285712"/>
    </source>
</evidence>
<dbReference type="UniPathway" id="UPA00068">
    <property type="reaction ID" value="UER00106"/>
</dbReference>
<dbReference type="GO" id="GO:0005737">
    <property type="term" value="C:cytoplasm"/>
    <property type="evidence" value="ECO:0007669"/>
    <property type="project" value="InterPro"/>
</dbReference>
<comment type="similarity">
    <text evidence="2">Belongs to the acetyltransferase family. ArgA subfamily.</text>
</comment>
<dbReference type="HAMAP" id="MF_01105">
    <property type="entry name" value="N_acetyl_glu_synth"/>
    <property type="match status" value="1"/>
</dbReference>
<dbReference type="CDD" id="cd04237">
    <property type="entry name" value="AAK_NAGS-ABP"/>
    <property type="match status" value="1"/>
</dbReference>
<evidence type="ECO:0000313" key="14">
    <source>
        <dbReference type="Proteomes" id="UP000265427"/>
    </source>
</evidence>
<evidence type="ECO:0000313" key="13">
    <source>
        <dbReference type="EMBL" id="RHY81321.1"/>
    </source>
</evidence>
<organism evidence="11 16">
    <name type="scientific">Aphanomyces astaci</name>
    <name type="common">Crayfish plague agent</name>
    <dbReference type="NCBI Taxonomy" id="112090"/>
    <lineage>
        <taxon>Eukaryota</taxon>
        <taxon>Sar</taxon>
        <taxon>Stramenopiles</taxon>
        <taxon>Oomycota</taxon>
        <taxon>Saprolegniomycetes</taxon>
        <taxon>Saprolegniales</taxon>
        <taxon>Verrucalvaceae</taxon>
        <taxon>Aphanomyces</taxon>
    </lineage>
</organism>
<feature type="domain" description="N-acetyltransferase" evidence="9">
    <location>
        <begin position="354"/>
        <end position="504"/>
    </location>
</feature>
<evidence type="ECO:0000313" key="10">
    <source>
        <dbReference type="EMBL" id="RHX99757.1"/>
    </source>
</evidence>
<evidence type="ECO:0000313" key="11">
    <source>
        <dbReference type="EMBL" id="RHY05391.1"/>
    </source>
</evidence>
<dbReference type="EMBL" id="QUSZ01008933">
    <property type="protein sequence ID" value="RHX99757.1"/>
    <property type="molecule type" value="Genomic_DNA"/>
</dbReference>
<dbReference type="Pfam" id="PF00696">
    <property type="entry name" value="AA_kinase"/>
    <property type="match status" value="1"/>
</dbReference>
<dbReference type="Proteomes" id="UP000265427">
    <property type="component" value="Unassembled WGS sequence"/>
</dbReference>
<name>A0A397AIV7_APHAT</name>
<proteinExistence type="inferred from homology"/>
<evidence type="ECO:0000313" key="16">
    <source>
        <dbReference type="Proteomes" id="UP000266239"/>
    </source>
</evidence>
<dbReference type="InterPro" id="IPR033719">
    <property type="entry name" value="NAGS_kin"/>
</dbReference>
<gene>
    <name evidence="11" type="ORF">DYB25_010181</name>
    <name evidence="12" type="ORF">DYB31_002287</name>
    <name evidence="13" type="ORF">DYB35_001258</name>
    <name evidence="10" type="ORF">DYB36_003446</name>
</gene>
<comment type="pathway">
    <text evidence="1">Amino-acid biosynthesis; L-arginine biosynthesis; N(2)-acetyl-L-ornithine from L-glutamate: step 1/4.</text>
</comment>
<dbReference type="PIRSF" id="PIRSF000423">
    <property type="entry name" value="ArgA"/>
    <property type="match status" value="1"/>
</dbReference>
<evidence type="ECO:0000256" key="2">
    <source>
        <dbReference type="ARBA" id="ARBA00009145"/>
    </source>
</evidence>
<dbReference type="InterPro" id="IPR010167">
    <property type="entry name" value="NH2A_AcTrfase"/>
</dbReference>
<comment type="catalytic activity">
    <reaction evidence="8">
        <text>L-glutamate + acetyl-CoA = N-acetyl-L-glutamate + CoA + H(+)</text>
        <dbReference type="Rhea" id="RHEA:24292"/>
        <dbReference type="ChEBI" id="CHEBI:15378"/>
        <dbReference type="ChEBI" id="CHEBI:29985"/>
        <dbReference type="ChEBI" id="CHEBI:44337"/>
        <dbReference type="ChEBI" id="CHEBI:57287"/>
        <dbReference type="ChEBI" id="CHEBI:57288"/>
        <dbReference type="EC" id="2.3.1.1"/>
    </reaction>
</comment>
<dbReference type="CDD" id="cd04301">
    <property type="entry name" value="NAT_SF"/>
    <property type="match status" value="1"/>
</dbReference>
<dbReference type="PANTHER" id="PTHR30602:SF12">
    <property type="entry name" value="AMINO-ACID ACETYLTRANSFERASE NAGS1, CHLOROPLASTIC-RELATED"/>
    <property type="match status" value="1"/>
</dbReference>
<dbReference type="InterPro" id="IPR000182">
    <property type="entry name" value="GNAT_dom"/>
</dbReference>
<dbReference type="NCBIfam" id="TIGR01890">
    <property type="entry name" value="N-Ac-Glu-synth"/>
    <property type="match status" value="1"/>
</dbReference>
<keyword evidence="4" id="KW-0055">Arginine biosynthesis</keyword>
<dbReference type="EMBL" id="QUTE01024181">
    <property type="protein sequence ID" value="RHY79029.1"/>
    <property type="molecule type" value="Genomic_DNA"/>
</dbReference>
<dbReference type="InterPro" id="IPR036393">
    <property type="entry name" value="AceGlu_kinase-like_sf"/>
</dbReference>
<evidence type="ECO:0000256" key="6">
    <source>
        <dbReference type="ARBA" id="ARBA00022679"/>
    </source>
</evidence>
<dbReference type="Gene3D" id="3.40.630.30">
    <property type="match status" value="1"/>
</dbReference>
<accession>A0A397AIV7</accession>
<evidence type="ECO:0000256" key="7">
    <source>
        <dbReference type="ARBA" id="ARBA00023315"/>
    </source>
</evidence>
<evidence type="ECO:0000256" key="3">
    <source>
        <dbReference type="ARBA" id="ARBA00012697"/>
    </source>
</evidence>
<evidence type="ECO:0000256" key="1">
    <source>
        <dbReference type="ARBA" id="ARBA00004925"/>
    </source>
</evidence>